<dbReference type="Gene3D" id="2.60.120.1440">
    <property type="match status" value="1"/>
</dbReference>
<dbReference type="PIRSF" id="PIRSF018266">
    <property type="entry name" value="FecR"/>
    <property type="match status" value="1"/>
</dbReference>
<dbReference type="InterPro" id="IPR012373">
    <property type="entry name" value="Ferrdict_sens_TM"/>
</dbReference>
<evidence type="ECO:0000313" key="4">
    <source>
        <dbReference type="EMBL" id="MBP3191464.1"/>
    </source>
</evidence>
<accession>A0A8J7RKS0</accession>
<feature type="domain" description="Protein FecR C-terminal" evidence="3">
    <location>
        <begin position="244"/>
        <end position="305"/>
    </location>
</feature>
<dbReference type="RefSeq" id="WP_210510002.1">
    <property type="nucleotide sequence ID" value="NZ_JAFIDN010000001.1"/>
</dbReference>
<evidence type="ECO:0000259" key="3">
    <source>
        <dbReference type="Pfam" id="PF16344"/>
    </source>
</evidence>
<evidence type="ECO:0000313" key="5">
    <source>
        <dbReference type="Proteomes" id="UP000673975"/>
    </source>
</evidence>
<dbReference type="Proteomes" id="UP000673975">
    <property type="component" value="Unassembled WGS sequence"/>
</dbReference>
<gene>
    <name evidence="4" type="ORF">NATSA_02190</name>
</gene>
<comment type="caution">
    <text evidence="4">The sequence shown here is derived from an EMBL/GenBank/DDBJ whole genome shotgun (WGS) entry which is preliminary data.</text>
</comment>
<reference evidence="4" key="1">
    <citation type="submission" date="2021-02" db="EMBL/GenBank/DDBJ databases">
        <title>Natronogracilivirga saccharolytica gen. nov. sp. nov. a new anaerobic, haloalkiliphilic carbohydrate-fermenting bacterium from soda lake and proposing of Cyclonatronumiaceae fam. nov. in the phylum Balneolaeota.</title>
        <authorList>
            <person name="Zhilina T.N."/>
            <person name="Sorokin D.Y."/>
            <person name="Zavarzina D.G."/>
            <person name="Toshchakov S.V."/>
            <person name="Kublanov I.V."/>
        </authorList>
    </citation>
    <scope>NUCLEOTIDE SEQUENCE</scope>
    <source>
        <strain evidence="4">Z-1702</strain>
    </source>
</reference>
<keyword evidence="5" id="KW-1185">Reference proteome</keyword>
<evidence type="ECO:0000256" key="1">
    <source>
        <dbReference type="SAM" id="Phobius"/>
    </source>
</evidence>
<dbReference type="EMBL" id="JAFIDN010000001">
    <property type="protein sequence ID" value="MBP3191464.1"/>
    <property type="molecule type" value="Genomic_DNA"/>
</dbReference>
<feature type="transmembrane region" description="Helical" evidence="1">
    <location>
        <begin position="77"/>
        <end position="98"/>
    </location>
</feature>
<protein>
    <submittedName>
        <fullName evidence="4">FecR domain-containing protein</fullName>
    </submittedName>
</protein>
<sequence length="314" mass="34930">MTALKQIWADVRGGETPDRQKSTVPVRKHPQSNIVSEAETEIALASVKKQLGHKNTGPDSVKKQAVVRRKPSVTVRFVRYGIAAAILFAAVGTGYYMMPVTSVVPKGEIMTKTLSDGSTVTLNSGTSISYNRLFGTFHRNITLDGEAFFNIASADHRFRVRANETITEVTGTRFNIRSWSSDPEIITKVTVAEGSVLFYSRDSEPDKVELSGGTFSLIEKKRGIPEEPGTAELDNILAWKERNLAFTSQPLGVIFSELERRFDKTIEIEDEQISGEYLTAFYTKPDSLENLINDICTVKGLKYARTANGFRIYM</sequence>
<dbReference type="PANTHER" id="PTHR30273:SF2">
    <property type="entry name" value="PROTEIN FECR"/>
    <property type="match status" value="1"/>
</dbReference>
<organism evidence="4 5">
    <name type="scientific">Natronogracilivirga saccharolytica</name>
    <dbReference type="NCBI Taxonomy" id="2812953"/>
    <lineage>
        <taxon>Bacteria</taxon>
        <taxon>Pseudomonadati</taxon>
        <taxon>Balneolota</taxon>
        <taxon>Balneolia</taxon>
        <taxon>Balneolales</taxon>
        <taxon>Cyclonatronaceae</taxon>
        <taxon>Natronogracilivirga</taxon>
    </lineage>
</organism>
<dbReference type="PANTHER" id="PTHR30273">
    <property type="entry name" value="PERIPLASMIC SIGNAL SENSOR AND SIGMA FACTOR ACTIVATOR FECR-RELATED"/>
    <property type="match status" value="1"/>
</dbReference>
<keyword evidence="1" id="KW-1133">Transmembrane helix</keyword>
<dbReference type="AlphaFoldDB" id="A0A8J7RKS0"/>
<dbReference type="Pfam" id="PF16344">
    <property type="entry name" value="FecR_C"/>
    <property type="match status" value="1"/>
</dbReference>
<name>A0A8J7RKS0_9BACT</name>
<keyword evidence="1" id="KW-0812">Transmembrane</keyword>
<dbReference type="Gene3D" id="3.55.50.30">
    <property type="match status" value="1"/>
</dbReference>
<evidence type="ECO:0000259" key="2">
    <source>
        <dbReference type="Pfam" id="PF04773"/>
    </source>
</evidence>
<keyword evidence="1" id="KW-0472">Membrane</keyword>
<dbReference type="GO" id="GO:0016989">
    <property type="term" value="F:sigma factor antagonist activity"/>
    <property type="evidence" value="ECO:0007669"/>
    <property type="project" value="TreeGrafter"/>
</dbReference>
<feature type="domain" description="FecR protein" evidence="2">
    <location>
        <begin position="104"/>
        <end position="196"/>
    </location>
</feature>
<dbReference type="Pfam" id="PF04773">
    <property type="entry name" value="FecR"/>
    <property type="match status" value="1"/>
</dbReference>
<dbReference type="InterPro" id="IPR032508">
    <property type="entry name" value="FecR_C"/>
</dbReference>
<dbReference type="InterPro" id="IPR006860">
    <property type="entry name" value="FecR"/>
</dbReference>
<proteinExistence type="predicted"/>